<protein>
    <recommendedName>
        <fullName evidence="4">Methyltransferase</fullName>
        <ecNumber evidence="4">2.1.1.-</ecNumber>
    </recommendedName>
</protein>
<dbReference type="OrthoDB" id="5713681at2"/>
<keyword evidence="3 4" id="KW-0808">Transferase</keyword>
<dbReference type="InterPro" id="IPR038601">
    <property type="entry name" value="MttB-like_sf"/>
</dbReference>
<keyword evidence="6" id="KW-1185">Reference proteome</keyword>
<dbReference type="Proteomes" id="UP000297475">
    <property type="component" value="Unassembled WGS sequence"/>
</dbReference>
<evidence type="ECO:0000256" key="4">
    <source>
        <dbReference type="PIRNR" id="PIRNR037567"/>
    </source>
</evidence>
<dbReference type="Pfam" id="PF06253">
    <property type="entry name" value="MTTB"/>
    <property type="match status" value="1"/>
</dbReference>
<dbReference type="GO" id="GO:0015948">
    <property type="term" value="P:methanogenesis"/>
    <property type="evidence" value="ECO:0007669"/>
    <property type="project" value="UniProtKB-UniRule"/>
</dbReference>
<evidence type="ECO:0000256" key="1">
    <source>
        <dbReference type="ARBA" id="ARBA00007137"/>
    </source>
</evidence>
<evidence type="ECO:0000256" key="3">
    <source>
        <dbReference type="ARBA" id="ARBA00022679"/>
    </source>
</evidence>
<evidence type="ECO:0000313" key="6">
    <source>
        <dbReference type="Proteomes" id="UP000297475"/>
    </source>
</evidence>
<proteinExistence type="inferred from homology"/>
<name>A0A4Z0WD32_9GAMM</name>
<dbReference type="RefSeq" id="WP_135482582.1">
    <property type="nucleotide sequence ID" value="NZ_SRMF01000002.1"/>
</dbReference>
<dbReference type="GO" id="GO:0008168">
    <property type="term" value="F:methyltransferase activity"/>
    <property type="evidence" value="ECO:0007669"/>
    <property type="project" value="UniProtKB-KW"/>
</dbReference>
<comment type="caution">
    <text evidence="5">The sequence shown here is derived from an EMBL/GenBank/DDBJ whole genome shotgun (WGS) entry which is preliminary data.</text>
</comment>
<dbReference type="EC" id="2.1.1.-" evidence="4"/>
<reference evidence="5 6" key="1">
    <citation type="submission" date="2019-04" db="EMBL/GenBank/DDBJ databases">
        <title>Natronospirillum operosus gen. nov., sp. nov., a haloalkaliphilic satellite isolated from decaying biomass of laboratory culture of cyanobacterium Geitlerinema sp. and proposal of Natronospirillaceae fam. nov. and Saccharospirillaceae fam. nov.</title>
        <authorList>
            <person name="Kevbrin V."/>
            <person name="Boltyanskaya Y."/>
            <person name="Koziaeva V."/>
            <person name="Grouzdev D.S."/>
            <person name="Park M."/>
            <person name="Cho J."/>
        </authorList>
    </citation>
    <scope>NUCLEOTIDE SEQUENCE [LARGE SCALE GENOMIC DNA]</scope>
    <source>
        <strain evidence="5 6">G-116</strain>
    </source>
</reference>
<dbReference type="InterPro" id="IPR010426">
    <property type="entry name" value="MTTB_MeTrfase"/>
</dbReference>
<dbReference type="Gene3D" id="3.20.20.480">
    <property type="entry name" value="Trimethylamine methyltransferase-like"/>
    <property type="match status" value="1"/>
</dbReference>
<dbReference type="GO" id="GO:0032259">
    <property type="term" value="P:methylation"/>
    <property type="evidence" value="ECO:0007669"/>
    <property type="project" value="UniProtKB-KW"/>
</dbReference>
<organism evidence="5 6">
    <name type="scientific">Natronospirillum operosum</name>
    <dbReference type="NCBI Taxonomy" id="2759953"/>
    <lineage>
        <taxon>Bacteria</taxon>
        <taxon>Pseudomonadati</taxon>
        <taxon>Pseudomonadota</taxon>
        <taxon>Gammaproteobacteria</taxon>
        <taxon>Oceanospirillales</taxon>
        <taxon>Natronospirillaceae</taxon>
        <taxon>Natronospirillum</taxon>
    </lineage>
</organism>
<gene>
    <name evidence="5" type="ORF">E4656_07485</name>
</gene>
<dbReference type="PIRSF" id="PIRSF037567">
    <property type="entry name" value="MTTB_MeTrfase"/>
    <property type="match status" value="1"/>
</dbReference>
<dbReference type="AlphaFoldDB" id="A0A4Z0WD32"/>
<sequence>MTTRTRRRRGGGSADRRARASAPVDIVPYITRQIPVFEVLGEDGLALIEHNADRILEEIGIEFRGDPEALDLWRQAGADVQGERVRMPKGLCRQLIQDHAPREFTQIARNPERNVQIGGNNTVFAPAYGSPFVRDLDQGRRYATIEDFRNFVKLAYMTPSIHHSGGTICEPVDLPVNKRHFDMVYSHMKYSDKPFMGSVTHPERAQDTVEMAKILFGERWLNPETGEPNTAVINLINANSPMTFDETMLGAAKVYARNNQACIISPFILAGAMSPVTVAGTATQTLAEAMAGMAFCQLVKPGAPVVFGSFASSMSMQSGAPTFGTPEPALVLYVMANLARRLGVPFRSGGSLTASKIPDAQAATESANTLLPTTLAGVNFVLHAAGWLEGGLAMGYEKFILDTDQTGMMQTLLKGVDLSENGQAMDAIHEVGPGSHYLGCSHTQANFQTAFYRSTVADNNSFEQWDADGSLEAAQRANARWKKLLAEYAAPELDPAVDAALVAWMDQRKAEFPDSNIS</sequence>
<accession>A0A4Z0WD32</accession>
<keyword evidence="2 5" id="KW-0489">Methyltransferase</keyword>
<evidence type="ECO:0000313" key="5">
    <source>
        <dbReference type="EMBL" id="TGG94013.1"/>
    </source>
</evidence>
<evidence type="ECO:0000256" key="2">
    <source>
        <dbReference type="ARBA" id="ARBA00022603"/>
    </source>
</evidence>
<comment type="similarity">
    <text evidence="1 4">Belongs to the trimethylamine methyltransferase family.</text>
</comment>
<dbReference type="EMBL" id="SRMF01000002">
    <property type="protein sequence ID" value="TGG94013.1"/>
    <property type="molecule type" value="Genomic_DNA"/>
</dbReference>